<organism evidence="24 25">
    <name type="scientific">Caldanaerobius fijiensis DSM 17918</name>
    <dbReference type="NCBI Taxonomy" id="1121256"/>
    <lineage>
        <taxon>Bacteria</taxon>
        <taxon>Bacillati</taxon>
        <taxon>Bacillota</taxon>
        <taxon>Clostridia</taxon>
        <taxon>Thermoanaerobacterales</taxon>
        <taxon>Thermoanaerobacteraceae</taxon>
        <taxon>Caldanaerobius</taxon>
    </lineage>
</organism>
<comment type="subcellular location">
    <subcellularLocation>
        <location evidence="4 17">Cytoplasm</location>
    </subcellularLocation>
</comment>
<evidence type="ECO:0000256" key="10">
    <source>
        <dbReference type="ARBA" id="ARBA00022597"/>
    </source>
</evidence>
<dbReference type="InterPro" id="IPR008279">
    <property type="entry name" value="PEP-util_enz_mobile_dom"/>
</dbReference>
<dbReference type="SUPFAM" id="SSF52009">
    <property type="entry name" value="Phosphohistidine domain"/>
    <property type="match status" value="1"/>
</dbReference>
<dbReference type="Pfam" id="PF05524">
    <property type="entry name" value="PEP-utilisers_N"/>
    <property type="match status" value="1"/>
</dbReference>
<keyword evidence="11 17" id="KW-0808">Transferase</keyword>
<dbReference type="AlphaFoldDB" id="A0A1M5EYG5"/>
<feature type="active site" description="Proton donor" evidence="18">
    <location>
        <position position="500"/>
    </location>
</feature>
<feature type="active site" description="Tele-phosphohistidine intermediate" evidence="18">
    <location>
        <position position="187"/>
    </location>
</feature>
<evidence type="ECO:0000256" key="1">
    <source>
        <dbReference type="ARBA" id="ARBA00000683"/>
    </source>
</evidence>
<dbReference type="InterPro" id="IPR015813">
    <property type="entry name" value="Pyrv/PenolPyrv_kinase-like_dom"/>
</dbReference>
<feature type="binding site" evidence="20">
    <location>
        <position position="453"/>
    </location>
    <ligand>
        <name>Mg(2+)</name>
        <dbReference type="ChEBI" id="CHEBI:18420"/>
    </ligand>
</feature>
<dbReference type="Gene3D" id="3.20.20.60">
    <property type="entry name" value="Phosphoenolpyruvate-binding domains"/>
    <property type="match status" value="1"/>
</dbReference>
<dbReference type="InterPro" id="IPR036618">
    <property type="entry name" value="PtsI_HPr-bd_sf"/>
</dbReference>
<keyword evidence="25" id="KW-1185">Reference proteome</keyword>
<evidence type="ECO:0000256" key="3">
    <source>
        <dbReference type="ARBA" id="ARBA00002728"/>
    </source>
</evidence>
<comment type="cofactor">
    <cofactor evidence="2 17 20">
        <name>Mg(2+)</name>
        <dbReference type="ChEBI" id="CHEBI:18420"/>
    </cofactor>
</comment>
<evidence type="ECO:0000256" key="7">
    <source>
        <dbReference type="ARBA" id="ARBA00016544"/>
    </source>
</evidence>
<feature type="binding site" evidence="19">
    <location>
        <begin position="452"/>
        <end position="453"/>
    </location>
    <ligand>
        <name>phosphoenolpyruvate</name>
        <dbReference type="ChEBI" id="CHEBI:58702"/>
    </ligand>
</feature>
<evidence type="ECO:0000256" key="18">
    <source>
        <dbReference type="PIRSR" id="PIRSR000732-1"/>
    </source>
</evidence>
<dbReference type="InterPro" id="IPR008731">
    <property type="entry name" value="PTS_EIN"/>
</dbReference>
<evidence type="ECO:0000256" key="17">
    <source>
        <dbReference type="PIRNR" id="PIRNR000732"/>
    </source>
</evidence>
<feature type="binding site" evidence="19">
    <location>
        <position position="463"/>
    </location>
    <ligand>
        <name>phosphoenolpyruvate</name>
        <dbReference type="ChEBI" id="CHEBI:58702"/>
    </ligand>
</feature>
<dbReference type="InterPro" id="IPR023151">
    <property type="entry name" value="PEP_util_CS"/>
</dbReference>
<dbReference type="InterPro" id="IPR036637">
    <property type="entry name" value="Phosphohistidine_dom_sf"/>
</dbReference>
<dbReference type="Pfam" id="PF02896">
    <property type="entry name" value="PEP-utilizers_C"/>
    <property type="match status" value="1"/>
</dbReference>
<evidence type="ECO:0000256" key="6">
    <source>
        <dbReference type="ARBA" id="ARBA00012232"/>
    </source>
</evidence>
<keyword evidence="15 17" id="KW-0460">Magnesium</keyword>
<dbReference type="PRINTS" id="PR01736">
    <property type="entry name" value="PHPHTRNFRASE"/>
</dbReference>
<dbReference type="Gene3D" id="3.50.30.10">
    <property type="entry name" value="Phosphohistidine domain"/>
    <property type="match status" value="1"/>
</dbReference>
<keyword evidence="12 17" id="KW-0598">Phosphotransferase system</keyword>
<evidence type="ECO:0000256" key="5">
    <source>
        <dbReference type="ARBA" id="ARBA00007837"/>
    </source>
</evidence>
<dbReference type="InterPro" id="IPR000121">
    <property type="entry name" value="PEP_util_C"/>
</dbReference>
<evidence type="ECO:0000256" key="9">
    <source>
        <dbReference type="ARBA" id="ARBA00022490"/>
    </source>
</evidence>
<dbReference type="PROSITE" id="PS00370">
    <property type="entry name" value="PEP_ENZYMES_PHOS_SITE"/>
    <property type="match status" value="1"/>
</dbReference>
<comment type="function">
    <text evidence="3 17">General (non sugar-specific) component of the phosphoenolpyruvate-dependent sugar phosphotransferase system (sugar PTS). This major carbohydrate active-transport system catalyzes the phosphorylation of incoming sugar substrates concomitantly with their translocation across the cell membrane. Enzyme I transfers the phosphoryl group from phosphoenolpyruvate (PEP) to the phosphoryl carrier protein (HPr).</text>
</comment>
<evidence type="ECO:0000256" key="4">
    <source>
        <dbReference type="ARBA" id="ARBA00004496"/>
    </source>
</evidence>
<name>A0A1M5EYG5_9THEO</name>
<reference evidence="24 25" key="1">
    <citation type="submission" date="2016-11" db="EMBL/GenBank/DDBJ databases">
        <authorList>
            <person name="Jaros S."/>
            <person name="Januszkiewicz K."/>
            <person name="Wedrychowicz H."/>
        </authorList>
    </citation>
    <scope>NUCLEOTIDE SEQUENCE [LARGE SCALE GENOMIC DNA]</scope>
    <source>
        <strain evidence="24 25">DSM 17918</strain>
    </source>
</reference>
<dbReference type="EC" id="2.7.3.9" evidence="6 17"/>
<keyword evidence="13 17" id="KW-0479">Metal-binding</keyword>
<comment type="similarity">
    <text evidence="5 17">Belongs to the PEP-utilizing enzyme family.</text>
</comment>
<evidence type="ECO:0000256" key="14">
    <source>
        <dbReference type="ARBA" id="ARBA00022777"/>
    </source>
</evidence>
<dbReference type="SUPFAM" id="SSF51621">
    <property type="entry name" value="Phosphoenolpyruvate/pyruvate domain"/>
    <property type="match status" value="1"/>
</dbReference>
<dbReference type="GO" id="GO:0005737">
    <property type="term" value="C:cytoplasm"/>
    <property type="evidence" value="ECO:0007669"/>
    <property type="project" value="UniProtKB-SubCell"/>
</dbReference>
<dbReference type="PANTHER" id="PTHR46244:SF3">
    <property type="entry name" value="PHOSPHOENOLPYRUVATE-PROTEIN PHOSPHOTRANSFERASE"/>
    <property type="match status" value="1"/>
</dbReference>
<proteinExistence type="inferred from homology"/>
<dbReference type="OrthoDB" id="9765468at2"/>
<dbReference type="PANTHER" id="PTHR46244">
    <property type="entry name" value="PHOSPHOENOLPYRUVATE-PROTEIN PHOSPHOTRANSFERASE"/>
    <property type="match status" value="1"/>
</dbReference>
<dbReference type="NCBIfam" id="TIGR01417">
    <property type="entry name" value="PTS_I_fam"/>
    <property type="match status" value="1"/>
</dbReference>
<feature type="domain" description="PEP-utilising enzyme C-terminal" evidence="22">
    <location>
        <begin position="254"/>
        <end position="538"/>
    </location>
</feature>
<keyword evidence="9 17" id="KW-0963">Cytoplasm</keyword>
<keyword evidence="14 17" id="KW-0418">Kinase</keyword>
<evidence type="ECO:0000256" key="12">
    <source>
        <dbReference type="ARBA" id="ARBA00022683"/>
    </source>
</evidence>
<evidence type="ECO:0000313" key="25">
    <source>
        <dbReference type="Proteomes" id="UP000184088"/>
    </source>
</evidence>
<feature type="domain" description="PEP-utilising enzyme mobile" evidence="21">
    <location>
        <begin position="152"/>
        <end position="223"/>
    </location>
</feature>
<dbReference type="InterPro" id="IPR040442">
    <property type="entry name" value="Pyrv_kinase-like_dom_sf"/>
</dbReference>
<keyword evidence="10 17" id="KW-0762">Sugar transport</keyword>
<dbReference type="GO" id="GO:0008965">
    <property type="term" value="F:phosphoenolpyruvate-protein phosphotransferase activity"/>
    <property type="evidence" value="ECO:0007669"/>
    <property type="project" value="UniProtKB-EC"/>
</dbReference>
<keyword evidence="8 17" id="KW-0813">Transport</keyword>
<dbReference type="InterPro" id="IPR018274">
    <property type="entry name" value="PEP_util_AS"/>
</dbReference>
<feature type="binding site" evidence="20">
    <location>
        <position position="429"/>
    </location>
    <ligand>
        <name>Mg(2+)</name>
        <dbReference type="ChEBI" id="CHEBI:18420"/>
    </ligand>
</feature>
<feature type="binding site" evidence="19">
    <location>
        <position position="330"/>
    </location>
    <ligand>
        <name>phosphoenolpyruvate</name>
        <dbReference type="ChEBI" id="CHEBI:58702"/>
    </ligand>
</feature>
<dbReference type="Pfam" id="PF00391">
    <property type="entry name" value="PEP-utilizers"/>
    <property type="match status" value="1"/>
</dbReference>
<dbReference type="SUPFAM" id="SSF47831">
    <property type="entry name" value="Enzyme I of the PEP:sugar phosphotransferase system HPr-binding (sub)domain"/>
    <property type="match status" value="1"/>
</dbReference>
<dbReference type="STRING" id="1121256.SAMN02746089_02648"/>
<evidence type="ECO:0000259" key="22">
    <source>
        <dbReference type="Pfam" id="PF02896"/>
    </source>
</evidence>
<dbReference type="GO" id="GO:0046872">
    <property type="term" value="F:metal ion binding"/>
    <property type="evidence" value="ECO:0007669"/>
    <property type="project" value="UniProtKB-KW"/>
</dbReference>
<evidence type="ECO:0000313" key="24">
    <source>
        <dbReference type="EMBL" id="SHF84238.1"/>
    </source>
</evidence>
<dbReference type="GO" id="GO:0016301">
    <property type="term" value="F:kinase activity"/>
    <property type="evidence" value="ECO:0007669"/>
    <property type="project" value="UniProtKB-KW"/>
</dbReference>
<evidence type="ECO:0000259" key="21">
    <source>
        <dbReference type="Pfam" id="PF00391"/>
    </source>
</evidence>
<dbReference type="Proteomes" id="UP000184088">
    <property type="component" value="Unassembled WGS sequence"/>
</dbReference>
<evidence type="ECO:0000256" key="8">
    <source>
        <dbReference type="ARBA" id="ARBA00022448"/>
    </source>
</evidence>
<evidence type="ECO:0000256" key="11">
    <source>
        <dbReference type="ARBA" id="ARBA00022679"/>
    </source>
</evidence>
<evidence type="ECO:0000256" key="16">
    <source>
        <dbReference type="ARBA" id="ARBA00033235"/>
    </source>
</evidence>
<accession>A0A1M5EYG5</accession>
<evidence type="ECO:0000256" key="2">
    <source>
        <dbReference type="ARBA" id="ARBA00001946"/>
    </source>
</evidence>
<dbReference type="InterPro" id="IPR006318">
    <property type="entry name" value="PTS_EI-like"/>
</dbReference>
<evidence type="ECO:0000256" key="20">
    <source>
        <dbReference type="PIRSR" id="PIRSR000732-3"/>
    </source>
</evidence>
<feature type="domain" description="Phosphotransferase system enzyme I N-terminal" evidence="23">
    <location>
        <begin position="3"/>
        <end position="124"/>
    </location>
</feature>
<dbReference type="EMBL" id="FQVH01000051">
    <property type="protein sequence ID" value="SHF84238.1"/>
    <property type="molecule type" value="Genomic_DNA"/>
</dbReference>
<dbReference type="InterPro" id="IPR024692">
    <property type="entry name" value="PTS_EI"/>
</dbReference>
<dbReference type="Gene3D" id="1.10.274.10">
    <property type="entry name" value="PtsI, HPr-binding domain"/>
    <property type="match status" value="1"/>
</dbReference>
<sequence length="573" mass="64526">MLKGIAASDGIAIGEAFVYKKAEIKAEKHIVDDPIREEQRFDDALDTARKQLEDIYEQVKSEMGDDKAEIFETHLFILNDPEFLGSVRHKIQKEKLNAEYALMSSAEELAEIFKNMGNEYMSQRADDILDVSKRVLSILTGNKNFSLSEISNQCIIVAHDLAPSDTAQLNRKKVSGIITETGGRTSHSAIIARSMEIPAVLGVDSATSSIKNGDFLIVDGYEGIVHINPEEAILKKYEAKREKDLENKRLLLRYRDVESITLDGKKVEINANAGGIEDIEQILKFGPDGIGLYRTEFLYMAEDKLPTEEEQFRVYKTVLEKMDGKPVIIRTLDIGGDKNLPALNIEAEVNPFLGYRAIRLCLDRIDIFKTQLRALLRASAYGNLKVMFPMITNIHELRKAKDILEECKAELKNEGLKFDENLEVGIMIEVPSAALISDILAKEADFFSIGTNDLMQYTLAVDRMNQKVSYLYDFFDPAVLRLIKMTIDNAHKMRKHVGMCGEMAGYLPLIPVLLGMGLDEFSMNPSSIISVRRLIADLKYEDCKLLADNVLQMTSSDEIKNYISSIEIPVFKK</sequence>
<dbReference type="PIRSF" id="PIRSF000732">
    <property type="entry name" value="PTS_enzyme_I"/>
    <property type="match status" value="1"/>
</dbReference>
<evidence type="ECO:0000256" key="15">
    <source>
        <dbReference type="ARBA" id="ARBA00022842"/>
    </source>
</evidence>
<evidence type="ECO:0000256" key="19">
    <source>
        <dbReference type="PIRSR" id="PIRSR000732-2"/>
    </source>
</evidence>
<dbReference type="InterPro" id="IPR050499">
    <property type="entry name" value="PEP-utilizing_PTS_enzyme"/>
</dbReference>
<dbReference type="GO" id="GO:0009401">
    <property type="term" value="P:phosphoenolpyruvate-dependent sugar phosphotransferase system"/>
    <property type="evidence" value="ECO:0007669"/>
    <property type="project" value="UniProtKB-KW"/>
</dbReference>
<evidence type="ECO:0000259" key="23">
    <source>
        <dbReference type="Pfam" id="PF05524"/>
    </source>
</evidence>
<dbReference type="RefSeq" id="WP_073346388.1">
    <property type="nucleotide sequence ID" value="NZ_FQVH01000051.1"/>
</dbReference>
<comment type="catalytic activity">
    <reaction evidence="1 17">
        <text>L-histidyl-[protein] + phosphoenolpyruvate = N(pros)-phospho-L-histidyl-[protein] + pyruvate</text>
        <dbReference type="Rhea" id="RHEA:23880"/>
        <dbReference type="Rhea" id="RHEA-COMP:9745"/>
        <dbReference type="Rhea" id="RHEA-COMP:9746"/>
        <dbReference type="ChEBI" id="CHEBI:15361"/>
        <dbReference type="ChEBI" id="CHEBI:29979"/>
        <dbReference type="ChEBI" id="CHEBI:58702"/>
        <dbReference type="ChEBI" id="CHEBI:64837"/>
        <dbReference type="EC" id="2.7.3.9"/>
    </reaction>
</comment>
<protein>
    <recommendedName>
        <fullName evidence="7 17">Phosphoenolpyruvate-protein phosphotransferase</fullName>
        <ecNumber evidence="6 17">2.7.3.9</ecNumber>
    </recommendedName>
    <alternativeName>
        <fullName evidence="16 17">Phosphotransferase system, enzyme I</fullName>
    </alternativeName>
</protein>
<feature type="binding site" evidence="19">
    <location>
        <position position="294"/>
    </location>
    <ligand>
        <name>phosphoenolpyruvate</name>
        <dbReference type="ChEBI" id="CHEBI:58702"/>
    </ligand>
</feature>
<dbReference type="PROSITE" id="PS00742">
    <property type="entry name" value="PEP_ENZYMES_2"/>
    <property type="match status" value="1"/>
</dbReference>
<gene>
    <name evidence="24" type="ORF">SAMN02746089_02648</name>
</gene>
<evidence type="ECO:0000256" key="13">
    <source>
        <dbReference type="ARBA" id="ARBA00022723"/>
    </source>
</evidence>